<feature type="compositionally biased region" description="Polar residues" evidence="1">
    <location>
        <begin position="1"/>
        <end position="11"/>
    </location>
</feature>
<reference evidence="3 4" key="1">
    <citation type="submission" date="2024-09" db="EMBL/GenBank/DDBJ databases">
        <title>Chromosome-scale assembly of Riccia fluitans.</title>
        <authorList>
            <person name="Paukszto L."/>
            <person name="Sawicki J."/>
            <person name="Karawczyk K."/>
            <person name="Piernik-Szablinska J."/>
            <person name="Szczecinska M."/>
            <person name="Mazdziarz M."/>
        </authorList>
    </citation>
    <scope>NUCLEOTIDE SEQUENCE [LARGE SCALE GENOMIC DNA]</scope>
    <source>
        <strain evidence="3">Rf_01</strain>
        <tissue evidence="3">Aerial parts of the thallus</tissue>
    </source>
</reference>
<keyword evidence="4" id="KW-1185">Reference proteome</keyword>
<keyword evidence="2" id="KW-1133">Transmembrane helix</keyword>
<organism evidence="3 4">
    <name type="scientific">Riccia fluitans</name>
    <dbReference type="NCBI Taxonomy" id="41844"/>
    <lineage>
        <taxon>Eukaryota</taxon>
        <taxon>Viridiplantae</taxon>
        <taxon>Streptophyta</taxon>
        <taxon>Embryophyta</taxon>
        <taxon>Marchantiophyta</taxon>
        <taxon>Marchantiopsida</taxon>
        <taxon>Marchantiidae</taxon>
        <taxon>Marchantiales</taxon>
        <taxon>Ricciaceae</taxon>
        <taxon>Riccia</taxon>
    </lineage>
</organism>
<dbReference type="EMBL" id="JBHFFA010000002">
    <property type="protein sequence ID" value="KAL2643986.1"/>
    <property type="molecule type" value="Genomic_DNA"/>
</dbReference>
<evidence type="ECO:0000256" key="2">
    <source>
        <dbReference type="SAM" id="Phobius"/>
    </source>
</evidence>
<keyword evidence="2" id="KW-0812">Transmembrane</keyword>
<feature type="region of interest" description="Disordered" evidence="1">
    <location>
        <begin position="1"/>
        <end position="21"/>
    </location>
</feature>
<gene>
    <name evidence="3" type="ORF">R1flu_011573</name>
</gene>
<keyword evidence="2" id="KW-0472">Membrane</keyword>
<feature type="transmembrane region" description="Helical" evidence="2">
    <location>
        <begin position="53"/>
        <end position="83"/>
    </location>
</feature>
<proteinExistence type="predicted"/>
<dbReference type="AlphaFoldDB" id="A0ABD1Z867"/>
<name>A0ABD1Z867_9MARC</name>
<accession>A0ABD1Z867</accession>
<comment type="caution">
    <text evidence="3">The sequence shown here is derived from an EMBL/GenBank/DDBJ whole genome shotgun (WGS) entry which is preliminary data.</text>
</comment>
<protein>
    <recommendedName>
        <fullName evidence="5">PRA1 family protein</fullName>
    </recommendedName>
</protein>
<evidence type="ECO:0000256" key="1">
    <source>
        <dbReference type="SAM" id="MobiDB-lite"/>
    </source>
</evidence>
<sequence length="100" mass="11320">MVSSRQIQNSRPHPYLKKTPSGGRRIAKIISQNVADPIFFSNAGFLHALDNCYFLLLAIGLLFVFGAQLALASWLLLCFTWLVAFMRFFSSSYALFDDRP</sequence>
<dbReference type="Proteomes" id="UP001605036">
    <property type="component" value="Unassembled WGS sequence"/>
</dbReference>
<evidence type="ECO:0000313" key="4">
    <source>
        <dbReference type="Proteomes" id="UP001605036"/>
    </source>
</evidence>
<evidence type="ECO:0000313" key="3">
    <source>
        <dbReference type="EMBL" id="KAL2643986.1"/>
    </source>
</evidence>
<evidence type="ECO:0008006" key="5">
    <source>
        <dbReference type="Google" id="ProtNLM"/>
    </source>
</evidence>